<accession>A0ABW5CQY3</accession>
<comment type="pathway">
    <text evidence="3">Amino-acid biosynthesis; L-valine biosynthesis; L-valine from pyruvate: step 4/4.</text>
</comment>
<evidence type="ECO:0000256" key="7">
    <source>
        <dbReference type="ARBA" id="ARBA00022898"/>
    </source>
</evidence>
<evidence type="ECO:0000313" key="13">
    <source>
        <dbReference type="EMBL" id="MFD2244797.1"/>
    </source>
</evidence>
<dbReference type="Gene3D" id="3.20.10.10">
    <property type="entry name" value="D-amino Acid Aminotransferase, subunit A, domain 2"/>
    <property type="match status" value="1"/>
</dbReference>
<keyword evidence="13" id="KW-0032">Aminotransferase</keyword>
<dbReference type="GO" id="GO:0008483">
    <property type="term" value="F:transaminase activity"/>
    <property type="evidence" value="ECO:0007669"/>
    <property type="project" value="UniProtKB-KW"/>
</dbReference>
<evidence type="ECO:0000256" key="10">
    <source>
        <dbReference type="ARBA" id="ARBA00049229"/>
    </source>
</evidence>
<comment type="catalytic activity">
    <reaction evidence="10">
        <text>L-leucine + 2-oxoglutarate = 4-methyl-2-oxopentanoate + L-glutamate</text>
        <dbReference type="Rhea" id="RHEA:18321"/>
        <dbReference type="ChEBI" id="CHEBI:16810"/>
        <dbReference type="ChEBI" id="CHEBI:17865"/>
        <dbReference type="ChEBI" id="CHEBI:29985"/>
        <dbReference type="ChEBI" id="CHEBI:57427"/>
        <dbReference type="EC" id="2.6.1.42"/>
    </reaction>
</comment>
<keyword evidence="13" id="KW-0808">Transferase</keyword>
<dbReference type="SUPFAM" id="SSF56752">
    <property type="entry name" value="D-aminoacid aminotransferase-like PLP-dependent enzymes"/>
    <property type="match status" value="1"/>
</dbReference>
<dbReference type="InterPro" id="IPR043132">
    <property type="entry name" value="BCAT-like_C"/>
</dbReference>
<keyword evidence="7 12" id="KW-0663">Pyridoxal phosphate</keyword>
<dbReference type="EMBL" id="JBHUIM010000001">
    <property type="protein sequence ID" value="MFD2244797.1"/>
    <property type="molecule type" value="Genomic_DNA"/>
</dbReference>
<dbReference type="Proteomes" id="UP001597374">
    <property type="component" value="Unassembled WGS sequence"/>
</dbReference>
<comment type="catalytic activity">
    <reaction evidence="9">
        <text>L-isoleucine + 2-oxoglutarate = (S)-3-methyl-2-oxopentanoate + L-glutamate</text>
        <dbReference type="Rhea" id="RHEA:24801"/>
        <dbReference type="ChEBI" id="CHEBI:16810"/>
        <dbReference type="ChEBI" id="CHEBI:29985"/>
        <dbReference type="ChEBI" id="CHEBI:35146"/>
        <dbReference type="ChEBI" id="CHEBI:58045"/>
        <dbReference type="EC" id="2.6.1.42"/>
    </reaction>
</comment>
<evidence type="ECO:0000256" key="1">
    <source>
        <dbReference type="ARBA" id="ARBA00001933"/>
    </source>
</evidence>
<dbReference type="EC" id="2.6.1.42" evidence="6"/>
<dbReference type="PANTHER" id="PTHR42743:SF11">
    <property type="entry name" value="AMINODEOXYCHORISMATE LYASE"/>
    <property type="match status" value="1"/>
</dbReference>
<dbReference type="InterPro" id="IPR043131">
    <property type="entry name" value="BCAT-like_N"/>
</dbReference>
<dbReference type="Pfam" id="PF01063">
    <property type="entry name" value="Aminotran_4"/>
    <property type="match status" value="1"/>
</dbReference>
<dbReference type="PANTHER" id="PTHR42743">
    <property type="entry name" value="AMINO-ACID AMINOTRANSFERASE"/>
    <property type="match status" value="1"/>
</dbReference>
<sequence>MHLLYNGHIILEDELQLPLSNRAFQYNDGFFETLMMRNGKLLFWQDHVARMKEAAKVLKLELPPLFSQAGLEEELQTLAHCNNTSEYGRIKLKVWRAGGGLYTPETNAVDWYATVIPAAPVATEPLQIGICKNVRTIPSSLSHFKGPNALLYVLAGIEKQERQFNDMLLLDQQDNVSELISSNIFWIKDAILYTPALTAGCVNGIVRRNILRWCQAQRINLQEGKYSKDSLLQADTVFCSNVTGVRPIAAVEDVKFEPVHPLLTQLQQHCFPSEV</sequence>
<evidence type="ECO:0000256" key="11">
    <source>
        <dbReference type="RuleBase" id="RU004106"/>
    </source>
</evidence>
<name>A0ABW5CQY3_9BACT</name>
<dbReference type="PROSITE" id="PS00770">
    <property type="entry name" value="AA_TRANSFER_CLASS_4"/>
    <property type="match status" value="1"/>
</dbReference>
<evidence type="ECO:0000256" key="12">
    <source>
        <dbReference type="RuleBase" id="RU004516"/>
    </source>
</evidence>
<comment type="pathway">
    <text evidence="2">Amino-acid biosynthesis; L-isoleucine biosynthesis; L-isoleucine from 2-oxobutanoate: step 4/4.</text>
</comment>
<evidence type="ECO:0000313" key="14">
    <source>
        <dbReference type="Proteomes" id="UP001597374"/>
    </source>
</evidence>
<evidence type="ECO:0000256" key="8">
    <source>
        <dbReference type="ARBA" id="ARBA00048212"/>
    </source>
</evidence>
<dbReference type="InterPro" id="IPR001544">
    <property type="entry name" value="Aminotrans_IV"/>
</dbReference>
<reference evidence="14" key="1">
    <citation type="journal article" date="2019" name="Int. J. Syst. Evol. Microbiol.">
        <title>The Global Catalogue of Microorganisms (GCM) 10K type strain sequencing project: providing services to taxonomists for standard genome sequencing and annotation.</title>
        <authorList>
            <consortium name="The Broad Institute Genomics Platform"/>
            <consortium name="The Broad Institute Genome Sequencing Center for Infectious Disease"/>
            <person name="Wu L."/>
            <person name="Ma J."/>
        </authorList>
    </citation>
    <scope>NUCLEOTIDE SEQUENCE [LARGE SCALE GENOMIC DNA]</scope>
    <source>
        <strain evidence="14">CGMCC 4.1782</strain>
    </source>
</reference>
<dbReference type="InterPro" id="IPR018300">
    <property type="entry name" value="Aminotrans_IV_CS"/>
</dbReference>
<comment type="cofactor">
    <cofactor evidence="1 12">
        <name>pyridoxal 5'-phosphate</name>
        <dbReference type="ChEBI" id="CHEBI:597326"/>
    </cofactor>
</comment>
<comment type="similarity">
    <text evidence="5 11">Belongs to the class-IV pyridoxal-phosphate-dependent aminotransferase family.</text>
</comment>
<evidence type="ECO:0000256" key="5">
    <source>
        <dbReference type="ARBA" id="ARBA00009320"/>
    </source>
</evidence>
<evidence type="ECO:0000256" key="2">
    <source>
        <dbReference type="ARBA" id="ARBA00004824"/>
    </source>
</evidence>
<gene>
    <name evidence="13" type="ORF">ACFSKP_00930</name>
</gene>
<keyword evidence="14" id="KW-1185">Reference proteome</keyword>
<comment type="catalytic activity">
    <reaction evidence="8">
        <text>L-valine + 2-oxoglutarate = 3-methyl-2-oxobutanoate + L-glutamate</text>
        <dbReference type="Rhea" id="RHEA:24813"/>
        <dbReference type="ChEBI" id="CHEBI:11851"/>
        <dbReference type="ChEBI" id="CHEBI:16810"/>
        <dbReference type="ChEBI" id="CHEBI:29985"/>
        <dbReference type="ChEBI" id="CHEBI:57762"/>
        <dbReference type="EC" id="2.6.1.42"/>
    </reaction>
</comment>
<comment type="caution">
    <text evidence="13">The sequence shown here is derived from an EMBL/GenBank/DDBJ whole genome shotgun (WGS) entry which is preliminary data.</text>
</comment>
<evidence type="ECO:0000256" key="6">
    <source>
        <dbReference type="ARBA" id="ARBA00013053"/>
    </source>
</evidence>
<dbReference type="InterPro" id="IPR036038">
    <property type="entry name" value="Aminotransferase-like"/>
</dbReference>
<evidence type="ECO:0000256" key="4">
    <source>
        <dbReference type="ARBA" id="ARBA00005072"/>
    </source>
</evidence>
<organism evidence="13 14">
    <name type="scientific">Pontibacter ruber</name>
    <dbReference type="NCBI Taxonomy" id="1343895"/>
    <lineage>
        <taxon>Bacteria</taxon>
        <taxon>Pseudomonadati</taxon>
        <taxon>Bacteroidota</taxon>
        <taxon>Cytophagia</taxon>
        <taxon>Cytophagales</taxon>
        <taxon>Hymenobacteraceae</taxon>
        <taxon>Pontibacter</taxon>
    </lineage>
</organism>
<evidence type="ECO:0000256" key="9">
    <source>
        <dbReference type="ARBA" id="ARBA00048798"/>
    </source>
</evidence>
<protein>
    <recommendedName>
        <fullName evidence="6">branched-chain-amino-acid transaminase</fullName>
        <ecNumber evidence="6">2.6.1.42</ecNumber>
    </recommendedName>
</protein>
<dbReference type="Gene3D" id="3.30.470.10">
    <property type="match status" value="1"/>
</dbReference>
<comment type="pathway">
    <text evidence="4">Amino-acid biosynthesis; L-leucine biosynthesis; L-leucine from 3-methyl-2-oxobutanoate: step 4/4.</text>
</comment>
<proteinExistence type="inferred from homology"/>
<evidence type="ECO:0000256" key="3">
    <source>
        <dbReference type="ARBA" id="ARBA00004931"/>
    </source>
</evidence>
<dbReference type="RefSeq" id="WP_250429825.1">
    <property type="nucleotide sequence ID" value="NZ_JALPRR010000002.1"/>
</dbReference>
<dbReference type="InterPro" id="IPR050571">
    <property type="entry name" value="Class-IV_PLP-Dep_Aminotrnsfr"/>
</dbReference>